<dbReference type="EMBL" id="KN837152">
    <property type="protein sequence ID" value="KIJ39394.1"/>
    <property type="molecule type" value="Genomic_DNA"/>
</dbReference>
<organism evidence="1 2">
    <name type="scientific">Sphaerobolus stellatus (strain SS14)</name>
    <dbReference type="NCBI Taxonomy" id="990650"/>
    <lineage>
        <taxon>Eukaryota</taxon>
        <taxon>Fungi</taxon>
        <taxon>Dikarya</taxon>
        <taxon>Basidiomycota</taxon>
        <taxon>Agaricomycotina</taxon>
        <taxon>Agaricomycetes</taxon>
        <taxon>Phallomycetidae</taxon>
        <taxon>Geastrales</taxon>
        <taxon>Sphaerobolaceae</taxon>
        <taxon>Sphaerobolus</taxon>
    </lineage>
</organism>
<protein>
    <submittedName>
        <fullName evidence="1">Uncharacterized protein</fullName>
    </submittedName>
</protein>
<dbReference type="OrthoDB" id="197068at2759"/>
<reference evidence="1 2" key="1">
    <citation type="submission" date="2014-06" db="EMBL/GenBank/DDBJ databases">
        <title>Evolutionary Origins and Diversification of the Mycorrhizal Mutualists.</title>
        <authorList>
            <consortium name="DOE Joint Genome Institute"/>
            <consortium name="Mycorrhizal Genomics Consortium"/>
            <person name="Kohler A."/>
            <person name="Kuo A."/>
            <person name="Nagy L.G."/>
            <person name="Floudas D."/>
            <person name="Copeland A."/>
            <person name="Barry K.W."/>
            <person name="Cichocki N."/>
            <person name="Veneault-Fourrey C."/>
            <person name="LaButti K."/>
            <person name="Lindquist E.A."/>
            <person name="Lipzen A."/>
            <person name="Lundell T."/>
            <person name="Morin E."/>
            <person name="Murat C."/>
            <person name="Riley R."/>
            <person name="Ohm R."/>
            <person name="Sun H."/>
            <person name="Tunlid A."/>
            <person name="Henrissat B."/>
            <person name="Grigoriev I.V."/>
            <person name="Hibbett D.S."/>
            <person name="Martin F."/>
        </authorList>
    </citation>
    <scope>NUCLEOTIDE SEQUENCE [LARGE SCALE GENOMIC DNA]</scope>
    <source>
        <strain evidence="1 2">SS14</strain>
    </source>
</reference>
<dbReference type="Proteomes" id="UP000054279">
    <property type="component" value="Unassembled WGS sequence"/>
</dbReference>
<evidence type="ECO:0000313" key="2">
    <source>
        <dbReference type="Proteomes" id="UP000054279"/>
    </source>
</evidence>
<dbReference type="AlphaFoldDB" id="A0A0C9UX29"/>
<dbReference type="HOGENOM" id="CLU_1099098_0_0_1"/>
<accession>A0A0C9UX29</accession>
<gene>
    <name evidence="1" type="ORF">M422DRAFT_257711</name>
</gene>
<evidence type="ECO:0000313" key="1">
    <source>
        <dbReference type="EMBL" id="KIJ39394.1"/>
    </source>
</evidence>
<name>A0A0C9UX29_SPHS4</name>
<proteinExistence type="predicted"/>
<sequence>MTSAVHRHLQGVHSPQGLGPLRFSLNLSSSTHVLTTGTRIAALHLDNFTAEFQSKPSFLLAKLRKAENARPKSRTISSVTHVQGTLFSFKPSVEVLLVITLPTPSYGRWRKDCDTPIAKPHRRCMAAFLVTLPIGEFSNRLAEVLKTAVIWNEDDFALLESCSQETFETIQTPSRTTPGGPPRLVQRAKRFFPILSLAALLSNPTSERDTGLRNLVSFAIQLATPLKLFLLPRSFMKNVSVLAAFSKQKSPGN</sequence>
<keyword evidence="2" id="KW-1185">Reference proteome</keyword>